<name>A0A0L0GEL4_9EUKA</name>
<dbReference type="RefSeq" id="XP_014161228.1">
    <property type="nucleotide sequence ID" value="XM_014305753.1"/>
</dbReference>
<dbReference type="EMBL" id="KQ241614">
    <property type="protein sequence ID" value="KNC87326.1"/>
    <property type="molecule type" value="Genomic_DNA"/>
</dbReference>
<keyword evidence="1" id="KW-1133">Transmembrane helix</keyword>
<accession>A0A0L0GEL4</accession>
<dbReference type="GeneID" id="25901072"/>
<keyword evidence="1" id="KW-0472">Membrane</keyword>
<dbReference type="Proteomes" id="UP000054560">
    <property type="component" value="Unassembled WGS sequence"/>
</dbReference>
<dbReference type="AlphaFoldDB" id="A0A0L0GEL4"/>
<evidence type="ECO:0000313" key="2">
    <source>
        <dbReference type="EMBL" id="KNC87326.1"/>
    </source>
</evidence>
<gene>
    <name evidence="2" type="ORF">SARC_00568</name>
</gene>
<evidence type="ECO:0000256" key="1">
    <source>
        <dbReference type="SAM" id="Phobius"/>
    </source>
</evidence>
<organism evidence="2 3">
    <name type="scientific">Sphaeroforma arctica JP610</name>
    <dbReference type="NCBI Taxonomy" id="667725"/>
    <lineage>
        <taxon>Eukaryota</taxon>
        <taxon>Ichthyosporea</taxon>
        <taxon>Ichthyophonida</taxon>
        <taxon>Sphaeroforma</taxon>
    </lineage>
</organism>
<feature type="transmembrane region" description="Helical" evidence="1">
    <location>
        <begin position="7"/>
        <end position="32"/>
    </location>
</feature>
<keyword evidence="3" id="KW-1185">Reference proteome</keyword>
<protein>
    <recommendedName>
        <fullName evidence="4">COPI associated protein</fullName>
    </recommendedName>
</protein>
<keyword evidence="1" id="KW-0812">Transmembrane</keyword>
<evidence type="ECO:0008006" key="4">
    <source>
        <dbReference type="Google" id="ProtNLM"/>
    </source>
</evidence>
<sequence length="144" mass="16187">MLQYYKIIYSCLFVGSLLFLAIAVILTCIGTFKEIPQMSYVAIGIYFVFFGLFQTVLHIGHKERPLLSGLFAMKYFMSMFVFAGGVSMTTMGMLTGNYIVAVCSIVLYATTAGLMWWSALEWKLAANDVNQFYEQEESSMNVPA</sequence>
<feature type="transmembrane region" description="Helical" evidence="1">
    <location>
        <begin position="38"/>
        <end position="59"/>
    </location>
</feature>
<feature type="transmembrane region" description="Helical" evidence="1">
    <location>
        <begin position="98"/>
        <end position="117"/>
    </location>
</feature>
<evidence type="ECO:0000313" key="3">
    <source>
        <dbReference type="Proteomes" id="UP000054560"/>
    </source>
</evidence>
<reference evidence="2 3" key="1">
    <citation type="submission" date="2011-02" db="EMBL/GenBank/DDBJ databases">
        <title>The Genome Sequence of Sphaeroforma arctica JP610.</title>
        <authorList>
            <consortium name="The Broad Institute Genome Sequencing Platform"/>
            <person name="Russ C."/>
            <person name="Cuomo C."/>
            <person name="Young S.K."/>
            <person name="Zeng Q."/>
            <person name="Gargeya S."/>
            <person name="Alvarado L."/>
            <person name="Berlin A."/>
            <person name="Chapman S.B."/>
            <person name="Chen Z."/>
            <person name="Freedman E."/>
            <person name="Gellesch M."/>
            <person name="Goldberg J."/>
            <person name="Griggs A."/>
            <person name="Gujja S."/>
            <person name="Heilman E."/>
            <person name="Heiman D."/>
            <person name="Howarth C."/>
            <person name="Mehta T."/>
            <person name="Neiman D."/>
            <person name="Pearson M."/>
            <person name="Roberts A."/>
            <person name="Saif S."/>
            <person name="Shea T."/>
            <person name="Shenoy N."/>
            <person name="Sisk P."/>
            <person name="Stolte C."/>
            <person name="Sykes S."/>
            <person name="White J."/>
            <person name="Yandava C."/>
            <person name="Burger G."/>
            <person name="Gray M.W."/>
            <person name="Holland P.W.H."/>
            <person name="King N."/>
            <person name="Lang F.B.F."/>
            <person name="Roger A.J."/>
            <person name="Ruiz-Trillo I."/>
            <person name="Haas B."/>
            <person name="Nusbaum C."/>
            <person name="Birren B."/>
        </authorList>
    </citation>
    <scope>NUCLEOTIDE SEQUENCE [LARGE SCALE GENOMIC DNA]</scope>
    <source>
        <strain evidence="2 3">JP610</strain>
    </source>
</reference>
<proteinExistence type="predicted"/>
<feature type="transmembrane region" description="Helical" evidence="1">
    <location>
        <begin position="66"/>
        <end position="86"/>
    </location>
</feature>